<evidence type="ECO:0000256" key="1">
    <source>
        <dbReference type="PIRSR" id="PIRSR605502-1"/>
    </source>
</evidence>
<dbReference type="AlphaFoldDB" id="H1KCJ3"/>
<feature type="binding site" evidence="1">
    <location>
        <position position="202"/>
    </location>
    <ligand>
        <name>Mg(2+)</name>
        <dbReference type="ChEBI" id="CHEBI:18420"/>
        <label>1</label>
    </ligand>
</feature>
<feature type="binding site" evidence="1">
    <location>
        <position position="203"/>
    </location>
    <ligand>
        <name>Mg(2+)</name>
        <dbReference type="ChEBI" id="CHEBI:18420"/>
        <label>1</label>
    </ligand>
</feature>
<dbReference type="Gene3D" id="1.10.4080.10">
    <property type="entry name" value="ADP-ribosylation/Crystallin J1"/>
    <property type="match status" value="1"/>
</dbReference>
<evidence type="ECO:0000313" key="2">
    <source>
        <dbReference type="EMBL" id="EHP94817.1"/>
    </source>
</evidence>
<keyword evidence="1" id="KW-0479">Metal-binding</keyword>
<sequence>MFAYLARKTGKVPNIDKRTRAGQRYITDDTVLTIAVAMAAAGRRDLSDTLRDYSRRHVVSYGLSYWSWVGTPSMRAYGSWSYGAAMRVSSAAWLASHPTEVLRLARWSAEVTHDHPEAVRAAEAVALSVHLARSGCGVDDVRRFVSAASGYDLSRDIDSLRGEAQFEWKAWISVPRAIICALDSDDFEDGIRNAVSLGGDADTEGAIAGAIAEPLHGIPSFVETDVLARLPGDLRRDLETLRSATVPPAFDPSWLGDLRTWDPECVEAWEARRRPVPIATATPAPPSLRRRGGLLHHLKLLFESGRRHTEAVSPAPVPVPHEVAKGREALATYAEQMRLYGWREGAVRRTLRLSENHAALHDRLVDLISSVAAVEAYEGRDPVAFLQNVHPSSPNPQEIMFGFVEYAEIEMIDVESMLADVKARIATSPG</sequence>
<gene>
    <name evidence="2" type="ORF">MetexDRAFT_0355</name>
</gene>
<feature type="binding site" evidence="1">
    <location>
        <position position="29"/>
    </location>
    <ligand>
        <name>Mg(2+)</name>
        <dbReference type="ChEBI" id="CHEBI:18420"/>
        <label>1</label>
    </ligand>
</feature>
<keyword evidence="1" id="KW-0460">Magnesium</keyword>
<dbReference type="InterPro" id="IPR050792">
    <property type="entry name" value="ADP-ribosylglycohydrolase"/>
</dbReference>
<comment type="cofactor">
    <cofactor evidence="1">
        <name>Mg(2+)</name>
        <dbReference type="ChEBI" id="CHEBI:18420"/>
    </cofactor>
    <text evidence="1">Binds 2 magnesium ions per subunit.</text>
</comment>
<accession>H1KCJ3</accession>
<name>H1KCJ3_METEX</name>
<dbReference type="InterPro" id="IPR036705">
    <property type="entry name" value="Ribosyl_crysJ1_sf"/>
</dbReference>
<feature type="binding site" evidence="1">
    <location>
        <position position="200"/>
    </location>
    <ligand>
        <name>Mg(2+)</name>
        <dbReference type="ChEBI" id="CHEBI:18420"/>
        <label>1</label>
    </ligand>
</feature>
<organism evidence="2 3">
    <name type="scientific">Methylorubrum extorquens DSM 13060</name>
    <dbReference type="NCBI Taxonomy" id="882800"/>
    <lineage>
        <taxon>Bacteria</taxon>
        <taxon>Pseudomonadati</taxon>
        <taxon>Pseudomonadota</taxon>
        <taxon>Alphaproteobacteria</taxon>
        <taxon>Hyphomicrobiales</taxon>
        <taxon>Methylobacteriaceae</taxon>
        <taxon>Methylorubrum</taxon>
    </lineage>
</organism>
<comment type="caution">
    <text evidence="2">The sequence shown here is derived from an EMBL/GenBank/DDBJ whole genome shotgun (WGS) entry which is preliminary data.</text>
</comment>
<dbReference type="PANTHER" id="PTHR16222:SF12">
    <property type="entry name" value="ADP-RIBOSYLGLYCOHYDROLASE-RELATED"/>
    <property type="match status" value="1"/>
</dbReference>
<dbReference type="Proteomes" id="UP000004382">
    <property type="component" value="Unassembled WGS sequence"/>
</dbReference>
<feature type="binding site" evidence="1">
    <location>
        <position position="27"/>
    </location>
    <ligand>
        <name>Mg(2+)</name>
        <dbReference type="ChEBI" id="CHEBI:18420"/>
        <label>1</label>
    </ligand>
</feature>
<dbReference type="PANTHER" id="PTHR16222">
    <property type="entry name" value="ADP-RIBOSYLGLYCOHYDROLASE"/>
    <property type="match status" value="1"/>
</dbReference>
<dbReference type="EMBL" id="AGJK01000004">
    <property type="protein sequence ID" value="EHP94817.1"/>
    <property type="molecule type" value="Genomic_DNA"/>
</dbReference>
<feature type="binding site" evidence="1">
    <location>
        <position position="28"/>
    </location>
    <ligand>
        <name>Mg(2+)</name>
        <dbReference type="ChEBI" id="CHEBI:18420"/>
        <label>1</label>
    </ligand>
</feature>
<protein>
    <submittedName>
        <fullName evidence="2">ADP-ribosylation/Crystallin J1</fullName>
    </submittedName>
</protein>
<proteinExistence type="predicted"/>
<dbReference type="GO" id="GO:0046872">
    <property type="term" value="F:metal ion binding"/>
    <property type="evidence" value="ECO:0007669"/>
    <property type="project" value="UniProtKB-KW"/>
</dbReference>
<evidence type="ECO:0000313" key="3">
    <source>
        <dbReference type="Proteomes" id="UP000004382"/>
    </source>
</evidence>
<dbReference type="PATRIC" id="fig|882800.3.peg.333"/>
<dbReference type="Pfam" id="PF03747">
    <property type="entry name" value="ADP_ribosyl_GH"/>
    <property type="match status" value="1"/>
</dbReference>
<dbReference type="SUPFAM" id="SSF101478">
    <property type="entry name" value="ADP-ribosylglycohydrolase"/>
    <property type="match status" value="1"/>
</dbReference>
<dbReference type="InterPro" id="IPR005502">
    <property type="entry name" value="Ribosyl_crysJ1"/>
</dbReference>
<reference evidence="2 3" key="1">
    <citation type="submission" date="2011-09" db="EMBL/GenBank/DDBJ databases">
        <title>The draft genome of Methylobacterium extorquens DSM 13060.</title>
        <authorList>
            <consortium name="US DOE Joint Genome Institute (JGI-PGF)"/>
            <person name="Lucas S."/>
            <person name="Han J."/>
            <person name="Lapidus A."/>
            <person name="Cheng J.-F."/>
            <person name="Goodwin L."/>
            <person name="Pitluck S."/>
            <person name="Peters L."/>
            <person name="Land M.L."/>
            <person name="Hauser L."/>
            <person name="Koskimaki J."/>
            <person name="Halonen O."/>
            <person name="Pirttila A."/>
            <person name="Frank C."/>
            <person name="Woyke T.J."/>
        </authorList>
    </citation>
    <scope>NUCLEOTIDE SEQUENCE [LARGE SCALE GENOMIC DNA]</scope>
    <source>
        <strain evidence="2 3">DSM 13060</strain>
    </source>
</reference>